<organism evidence="3 4">
    <name type="scientific">Turnera subulata</name>
    <dbReference type="NCBI Taxonomy" id="218843"/>
    <lineage>
        <taxon>Eukaryota</taxon>
        <taxon>Viridiplantae</taxon>
        <taxon>Streptophyta</taxon>
        <taxon>Embryophyta</taxon>
        <taxon>Tracheophyta</taxon>
        <taxon>Spermatophyta</taxon>
        <taxon>Magnoliopsida</taxon>
        <taxon>eudicotyledons</taxon>
        <taxon>Gunneridae</taxon>
        <taxon>Pentapetalae</taxon>
        <taxon>rosids</taxon>
        <taxon>fabids</taxon>
        <taxon>Malpighiales</taxon>
        <taxon>Passifloraceae</taxon>
        <taxon>Turnera</taxon>
    </lineage>
</organism>
<dbReference type="PANTHER" id="PTHR24121">
    <property type="entry name" value="NO MECHANORECEPTOR POTENTIAL C, ISOFORM D-RELATED"/>
    <property type="match status" value="1"/>
</dbReference>
<gene>
    <name evidence="3" type="ORF">Tsubulata_041538</name>
</gene>
<dbReference type="PANTHER" id="PTHR24121:SF22">
    <property type="entry name" value="PROTEIN ACCELERATED CELL DEATH 6-LIKE"/>
    <property type="match status" value="1"/>
</dbReference>
<dbReference type="EMBL" id="JAKUCV010005315">
    <property type="protein sequence ID" value="KAJ4831662.1"/>
    <property type="molecule type" value="Genomic_DNA"/>
</dbReference>
<protein>
    <recommendedName>
        <fullName evidence="5">PGG domain-containing protein</fullName>
    </recommendedName>
</protein>
<feature type="transmembrane region" description="Helical" evidence="2">
    <location>
        <begin position="398"/>
        <end position="425"/>
    </location>
</feature>
<dbReference type="OrthoDB" id="1669894at2759"/>
<dbReference type="SMART" id="SM00248">
    <property type="entry name" value="ANK"/>
    <property type="match status" value="8"/>
</dbReference>
<keyword evidence="2" id="KW-0472">Membrane</keyword>
<keyword evidence="4" id="KW-1185">Reference proteome</keyword>
<reference evidence="3" key="2">
    <citation type="journal article" date="2023" name="Plants (Basel)">
        <title>Annotation of the Turnera subulata (Passifloraceae) Draft Genome Reveals the S-Locus Evolved after the Divergence of Turneroideae from Passifloroideae in a Stepwise Manner.</title>
        <authorList>
            <person name="Henning P.M."/>
            <person name="Roalson E.H."/>
            <person name="Mir W."/>
            <person name="McCubbin A.G."/>
            <person name="Shore J.S."/>
        </authorList>
    </citation>
    <scope>NUCLEOTIDE SEQUENCE</scope>
    <source>
        <strain evidence="3">F60SS</strain>
    </source>
</reference>
<comment type="caution">
    <text evidence="3">The sequence shown here is derived from an EMBL/GenBank/DDBJ whole genome shotgun (WGS) entry which is preliminary data.</text>
</comment>
<keyword evidence="1" id="KW-0040">ANK repeat</keyword>
<proteinExistence type="predicted"/>
<dbReference type="PROSITE" id="PS50297">
    <property type="entry name" value="ANK_REP_REGION"/>
    <property type="match status" value="1"/>
</dbReference>
<feature type="non-terminal residue" evidence="3">
    <location>
        <position position="464"/>
    </location>
</feature>
<evidence type="ECO:0000313" key="3">
    <source>
        <dbReference type="EMBL" id="KAJ4831662.1"/>
    </source>
</evidence>
<feature type="repeat" description="ANK" evidence="1">
    <location>
        <begin position="89"/>
        <end position="121"/>
    </location>
</feature>
<dbReference type="Proteomes" id="UP001141552">
    <property type="component" value="Unassembled WGS sequence"/>
</dbReference>
<feature type="transmembrane region" description="Helical" evidence="2">
    <location>
        <begin position="367"/>
        <end position="392"/>
    </location>
</feature>
<dbReference type="InterPro" id="IPR002110">
    <property type="entry name" value="Ankyrin_rpt"/>
</dbReference>
<accession>A0A9Q0J870</accession>
<evidence type="ECO:0000313" key="4">
    <source>
        <dbReference type="Proteomes" id="UP001141552"/>
    </source>
</evidence>
<name>A0A9Q0J870_9ROSI</name>
<evidence type="ECO:0000256" key="2">
    <source>
        <dbReference type="SAM" id="Phobius"/>
    </source>
</evidence>
<reference evidence="3" key="1">
    <citation type="submission" date="2022-02" db="EMBL/GenBank/DDBJ databases">
        <authorList>
            <person name="Henning P.M."/>
            <person name="McCubbin A.G."/>
            <person name="Shore J.S."/>
        </authorList>
    </citation>
    <scope>NUCLEOTIDE SEQUENCE</scope>
    <source>
        <strain evidence="3">F60SS</strain>
        <tissue evidence="3">Leaves</tissue>
    </source>
</reference>
<feature type="repeat" description="ANK" evidence="1">
    <location>
        <begin position="130"/>
        <end position="162"/>
    </location>
</feature>
<sequence length="464" mass="52265">PRIKRQEPISKMDQKALFDAAKGPDFQRFNDLLQQALSRQQRRTWDFLERVKSPSGNSLLHVAAESGRIDNTEQLCARAPFLIERRNYNGDTPLHSAVKAGRLETTKTLLRWRPNTGEETNQLVRIKNDMGNTALHDAVIEKRRDIVERLVSADPEVSYYSNKAGKSPLYLVVEARDAKTLTLLFNVIRSTGDTSPRVEGLNPVFLAIERKDIGILRQIENEMPKLLRVKDDKRGNNALHFASSKGYREGGHLSVVKLFIEEWSDDAKEYLTMKRQNILHVAAEYGQLNVVRYVLKEPYLASLIGGKDEDGNTPLHLAAKFCNPTIAFALVHDKRVDPTWVNNANLTAFDYPDVDGKDAHAVLKLRFYIYFNYFSFCFSTTAAVLLTIAHLNDFKFGLAIWVAFRFVGLSLAFLGLALGMAVELAAEKHGVPLPIRLTLEVAAMFAFVFLVVQWFEPESAGLAG</sequence>
<dbReference type="Pfam" id="PF12796">
    <property type="entry name" value="Ank_2"/>
    <property type="match status" value="2"/>
</dbReference>
<keyword evidence="2" id="KW-0812">Transmembrane</keyword>
<dbReference type="Gene3D" id="1.25.40.20">
    <property type="entry name" value="Ankyrin repeat-containing domain"/>
    <property type="match status" value="2"/>
</dbReference>
<evidence type="ECO:0008006" key="5">
    <source>
        <dbReference type="Google" id="ProtNLM"/>
    </source>
</evidence>
<dbReference type="InterPro" id="IPR036770">
    <property type="entry name" value="Ankyrin_rpt-contain_sf"/>
</dbReference>
<dbReference type="SUPFAM" id="SSF48403">
    <property type="entry name" value="Ankyrin repeat"/>
    <property type="match status" value="1"/>
</dbReference>
<feature type="transmembrane region" description="Helical" evidence="2">
    <location>
        <begin position="437"/>
        <end position="455"/>
    </location>
</feature>
<dbReference type="AlphaFoldDB" id="A0A9Q0J870"/>
<evidence type="ECO:0000256" key="1">
    <source>
        <dbReference type="PROSITE-ProRule" id="PRU00023"/>
    </source>
</evidence>
<dbReference type="PROSITE" id="PS50088">
    <property type="entry name" value="ANK_REPEAT"/>
    <property type="match status" value="2"/>
</dbReference>
<keyword evidence="2" id="KW-1133">Transmembrane helix</keyword>